<dbReference type="EMBL" id="JANKHO010000493">
    <property type="protein sequence ID" value="KAJ3509239.1"/>
    <property type="molecule type" value="Genomic_DNA"/>
</dbReference>
<sequence length="989" mass="113998">MSNQPQLEECRACRRGFLPHLLPLHERHCSENHPRPDNDIARAGAPEFATLRRLADHQRETADHAYLVSAGAVPTNFSRAPVIPPPDPVVRHILEHPQQHVSSQEFTEAEDGNQPDDIKVEFHPASGIDTKLFRFDDYCRTTPASDSPVSTATLGRKPWYPFPTRLDFELAEVMLDSHMNERQIEELFGIIHRVHRRAPKEATTDTDADTDSVTIRDFKELTDIWGFARQLYAEQFQRKAVQVEYEGERLEFDVFFRPMWDWCREILLDATLVSQFEWDAQRLSKYDGKRKKFVRFLDEPWTANGWWEIQSMIPVTGKPFCIIFYADKTKLSSFGTEKGYPVLVRCANLPVAIRNGNGVGGGRLIGWLPIPREDVEESRKYDYVNMKRKIWHRAVGEILNSIIPYAETGYQLTCGDGVRRFVFPHILILSADFEEQTMMALTRGGNAKAPCPICLVPRNCLSILSERNMLRTTSGMKEILDAALRLPSRTARDNFLCPYGLREVHNIFWDVKRVDVYSALSWDRLHAYHLGLFGDHLIGEVKKILLSFPNKGRRESGMIDDGLDAVPPWRELTHFQSLHSTGEYADGTKFEDLSKVLIFASINVFTPEHTRRGYHLLKLLRSYLELDMFTSLTVHTEDTLEEMTQEFRIFDKLVQEYKPMSEGDKSWDFPKMHTHEHVFLDIMRKGVTRNFNTKPNEKANGPFKKYYRNHTNFKNVAPQILKVNEMDVVALIIRAAIDRLDEEEEQARAKARDEEEDRSPERRDAEGNASADVNSSNSESEAFKRIRYGARHPDILATAVSAEHPDDPAFHNFPSKLTTLLAKLLKQRRVQLLEEQKITPYLLMTVQYADVVDWNWKADILRVNPMFHNKPRYDFALVQINGNECIFVQLLFIFAITFSEQTFHLALVLPLDAARSRVNLERDKELRLTRVRPRPRANAKVISTSTIIRGGLLTRDPRSGSGELLAIESIDEDMWRRMKGIILVQNAQL</sequence>
<dbReference type="AlphaFoldDB" id="A0A9W8K0E6"/>
<evidence type="ECO:0000313" key="2">
    <source>
        <dbReference type="EMBL" id="KAJ3509239.1"/>
    </source>
</evidence>
<dbReference type="Pfam" id="PF18759">
    <property type="entry name" value="Plavaka"/>
    <property type="match status" value="1"/>
</dbReference>
<evidence type="ECO:0000313" key="3">
    <source>
        <dbReference type="Proteomes" id="UP001148786"/>
    </source>
</evidence>
<protein>
    <submittedName>
        <fullName evidence="2">Uncharacterized protein</fullName>
    </submittedName>
</protein>
<reference evidence="2" key="1">
    <citation type="submission" date="2022-07" db="EMBL/GenBank/DDBJ databases">
        <title>Genome Sequence of Agrocybe chaxingu.</title>
        <authorList>
            <person name="Buettner E."/>
        </authorList>
    </citation>
    <scope>NUCLEOTIDE SEQUENCE</scope>
    <source>
        <strain evidence="2">MP-N11</strain>
    </source>
</reference>
<feature type="region of interest" description="Disordered" evidence="1">
    <location>
        <begin position="742"/>
        <end position="778"/>
    </location>
</feature>
<feature type="compositionally biased region" description="Basic and acidic residues" evidence="1">
    <location>
        <begin position="746"/>
        <end position="766"/>
    </location>
</feature>
<keyword evidence="3" id="KW-1185">Reference proteome</keyword>
<name>A0A9W8K0E6_9AGAR</name>
<accession>A0A9W8K0E6</accession>
<organism evidence="2 3">
    <name type="scientific">Agrocybe chaxingu</name>
    <dbReference type="NCBI Taxonomy" id="84603"/>
    <lineage>
        <taxon>Eukaryota</taxon>
        <taxon>Fungi</taxon>
        <taxon>Dikarya</taxon>
        <taxon>Basidiomycota</taxon>
        <taxon>Agaricomycotina</taxon>
        <taxon>Agaricomycetes</taxon>
        <taxon>Agaricomycetidae</taxon>
        <taxon>Agaricales</taxon>
        <taxon>Agaricineae</taxon>
        <taxon>Strophariaceae</taxon>
        <taxon>Agrocybe</taxon>
    </lineage>
</organism>
<gene>
    <name evidence="2" type="ORF">NLJ89_g5324</name>
</gene>
<comment type="caution">
    <text evidence="2">The sequence shown here is derived from an EMBL/GenBank/DDBJ whole genome shotgun (WGS) entry which is preliminary data.</text>
</comment>
<evidence type="ECO:0000256" key="1">
    <source>
        <dbReference type="SAM" id="MobiDB-lite"/>
    </source>
</evidence>
<proteinExistence type="predicted"/>
<dbReference type="OrthoDB" id="3239511at2759"/>
<dbReference type="InterPro" id="IPR041078">
    <property type="entry name" value="Plavaka"/>
</dbReference>
<dbReference type="Proteomes" id="UP001148786">
    <property type="component" value="Unassembled WGS sequence"/>
</dbReference>